<evidence type="ECO:0000313" key="1">
    <source>
        <dbReference type="EMBL" id="QHD69011.1"/>
    </source>
</evidence>
<proteinExistence type="predicted"/>
<sequence length="104" mass="11793">MVFESRTLQWFANRVDTIEIRCNAHRDMRTTVARHLLDRERRGETVQFENDEARRLCISTDMLWELSIRHADGSHVHVASSSLENCAALLQKVDGIGLTSGVAA</sequence>
<name>A0A6P1GNK7_SPHYA</name>
<evidence type="ECO:0000313" key="2">
    <source>
        <dbReference type="Proteomes" id="UP000464086"/>
    </source>
</evidence>
<gene>
    <name evidence="1" type="ORF">GS397_19375</name>
</gene>
<dbReference type="EMBL" id="CP047218">
    <property type="protein sequence ID" value="QHD69011.1"/>
    <property type="molecule type" value="Genomic_DNA"/>
</dbReference>
<dbReference type="Proteomes" id="UP000464086">
    <property type="component" value="Chromosome"/>
</dbReference>
<reference evidence="1 2" key="1">
    <citation type="submission" date="2019-12" db="EMBL/GenBank/DDBJ databases">
        <title>Functional and genomic insights into the Sphingobium yanoikuyae YC-JY1, a bacterium efficiently degrading bisphenol A.</title>
        <authorList>
            <person name="Jia Y."/>
            <person name="Li X."/>
            <person name="Wang J."/>
            <person name="Eltoukhy A."/>
            <person name="Lamraoui I."/>
            <person name="Yan Y."/>
        </authorList>
    </citation>
    <scope>NUCLEOTIDE SEQUENCE [LARGE SCALE GENOMIC DNA]</scope>
    <source>
        <strain evidence="1 2">YC-JY1</strain>
    </source>
</reference>
<organism evidence="1 2">
    <name type="scientific">Sphingobium yanoikuyae</name>
    <name type="common">Sphingomonas yanoikuyae</name>
    <dbReference type="NCBI Taxonomy" id="13690"/>
    <lineage>
        <taxon>Bacteria</taxon>
        <taxon>Pseudomonadati</taxon>
        <taxon>Pseudomonadota</taxon>
        <taxon>Alphaproteobacteria</taxon>
        <taxon>Sphingomonadales</taxon>
        <taxon>Sphingomonadaceae</taxon>
        <taxon>Sphingobium</taxon>
    </lineage>
</organism>
<accession>A0A6P1GNK7</accession>
<protein>
    <submittedName>
        <fullName evidence="1">Uncharacterized protein</fullName>
    </submittedName>
</protein>
<dbReference type="RefSeq" id="WP_159367409.1">
    <property type="nucleotide sequence ID" value="NZ_CP047218.1"/>
</dbReference>
<dbReference type="AlphaFoldDB" id="A0A6P1GNK7"/>